<dbReference type="EMBL" id="JAIWYP010000013">
    <property type="protein sequence ID" value="KAH3719786.1"/>
    <property type="molecule type" value="Genomic_DNA"/>
</dbReference>
<protein>
    <recommendedName>
        <fullName evidence="3">DDE Tnp4 domain-containing protein</fullName>
    </recommendedName>
</protein>
<evidence type="ECO:0000256" key="1">
    <source>
        <dbReference type="ARBA" id="ARBA00001968"/>
    </source>
</evidence>
<comment type="cofactor">
    <cofactor evidence="1">
        <name>a divalent metal cation</name>
        <dbReference type="ChEBI" id="CHEBI:60240"/>
    </cofactor>
</comment>
<accession>A0A9D4C942</accession>
<keyword evidence="5" id="KW-1185">Reference proteome</keyword>
<dbReference type="AlphaFoldDB" id="A0A9D4C942"/>
<keyword evidence="2" id="KW-0479">Metal-binding</keyword>
<sequence length="92" mass="10187">MEQYFRFPESRYELKIIADGSHQRCGLLGVVGAVDGTHSACPAPTSEHRSLFISRLVLQAVCDSHLKCLDICPGWPSSVHDAHVYRNSPLAH</sequence>
<evidence type="ECO:0000259" key="3">
    <source>
        <dbReference type="Pfam" id="PF13359"/>
    </source>
</evidence>
<reference evidence="4" key="1">
    <citation type="journal article" date="2019" name="bioRxiv">
        <title>The Genome of the Zebra Mussel, Dreissena polymorpha: A Resource for Invasive Species Research.</title>
        <authorList>
            <person name="McCartney M.A."/>
            <person name="Auch B."/>
            <person name="Kono T."/>
            <person name="Mallez S."/>
            <person name="Zhang Y."/>
            <person name="Obille A."/>
            <person name="Becker A."/>
            <person name="Abrahante J.E."/>
            <person name="Garbe J."/>
            <person name="Badalamenti J.P."/>
            <person name="Herman A."/>
            <person name="Mangelson H."/>
            <person name="Liachko I."/>
            <person name="Sullivan S."/>
            <person name="Sone E.D."/>
            <person name="Koren S."/>
            <person name="Silverstein K.A.T."/>
            <person name="Beckman K.B."/>
            <person name="Gohl D.M."/>
        </authorList>
    </citation>
    <scope>NUCLEOTIDE SEQUENCE</scope>
    <source>
        <strain evidence="4">Duluth1</strain>
        <tissue evidence="4">Whole animal</tissue>
    </source>
</reference>
<evidence type="ECO:0000313" key="5">
    <source>
        <dbReference type="Proteomes" id="UP000828390"/>
    </source>
</evidence>
<organism evidence="4 5">
    <name type="scientific">Dreissena polymorpha</name>
    <name type="common">Zebra mussel</name>
    <name type="synonym">Mytilus polymorpha</name>
    <dbReference type="NCBI Taxonomy" id="45954"/>
    <lineage>
        <taxon>Eukaryota</taxon>
        <taxon>Metazoa</taxon>
        <taxon>Spiralia</taxon>
        <taxon>Lophotrochozoa</taxon>
        <taxon>Mollusca</taxon>
        <taxon>Bivalvia</taxon>
        <taxon>Autobranchia</taxon>
        <taxon>Heteroconchia</taxon>
        <taxon>Euheterodonta</taxon>
        <taxon>Imparidentia</taxon>
        <taxon>Neoheterodontei</taxon>
        <taxon>Myida</taxon>
        <taxon>Dreissenoidea</taxon>
        <taxon>Dreissenidae</taxon>
        <taxon>Dreissena</taxon>
    </lineage>
</organism>
<reference evidence="4" key="2">
    <citation type="submission" date="2020-11" db="EMBL/GenBank/DDBJ databases">
        <authorList>
            <person name="McCartney M.A."/>
            <person name="Auch B."/>
            <person name="Kono T."/>
            <person name="Mallez S."/>
            <person name="Becker A."/>
            <person name="Gohl D.M."/>
            <person name="Silverstein K.A.T."/>
            <person name="Koren S."/>
            <person name="Bechman K.B."/>
            <person name="Herman A."/>
            <person name="Abrahante J.E."/>
            <person name="Garbe J."/>
        </authorList>
    </citation>
    <scope>NUCLEOTIDE SEQUENCE</scope>
    <source>
        <strain evidence="4">Duluth1</strain>
        <tissue evidence="4">Whole animal</tissue>
    </source>
</reference>
<dbReference type="Pfam" id="PF13359">
    <property type="entry name" value="DDE_Tnp_4"/>
    <property type="match status" value="1"/>
</dbReference>
<evidence type="ECO:0000256" key="2">
    <source>
        <dbReference type="ARBA" id="ARBA00022723"/>
    </source>
</evidence>
<evidence type="ECO:0000313" key="4">
    <source>
        <dbReference type="EMBL" id="KAH3719786.1"/>
    </source>
</evidence>
<feature type="domain" description="DDE Tnp4" evidence="3">
    <location>
        <begin position="34"/>
        <end position="91"/>
    </location>
</feature>
<dbReference type="Proteomes" id="UP000828390">
    <property type="component" value="Unassembled WGS sequence"/>
</dbReference>
<comment type="caution">
    <text evidence="4">The sequence shown here is derived from an EMBL/GenBank/DDBJ whole genome shotgun (WGS) entry which is preliminary data.</text>
</comment>
<proteinExistence type="predicted"/>
<dbReference type="InterPro" id="IPR027806">
    <property type="entry name" value="HARBI1_dom"/>
</dbReference>
<name>A0A9D4C942_DREPO</name>
<gene>
    <name evidence="4" type="ORF">DPMN_062660</name>
</gene>
<dbReference type="GO" id="GO:0046872">
    <property type="term" value="F:metal ion binding"/>
    <property type="evidence" value="ECO:0007669"/>
    <property type="project" value="UniProtKB-KW"/>
</dbReference>